<dbReference type="Pfam" id="PF01841">
    <property type="entry name" value="Transglut_core"/>
    <property type="match status" value="1"/>
</dbReference>
<evidence type="ECO:0000256" key="1">
    <source>
        <dbReference type="SAM" id="SignalP"/>
    </source>
</evidence>
<dbReference type="Proteomes" id="UP000033109">
    <property type="component" value="Chromosome"/>
</dbReference>
<feature type="domain" description="Transglutaminase-like" evidence="2">
    <location>
        <begin position="279"/>
        <end position="353"/>
    </location>
</feature>
<dbReference type="InterPro" id="IPR038765">
    <property type="entry name" value="Papain-like_cys_pep_sf"/>
</dbReference>
<evidence type="ECO:0000313" key="4">
    <source>
        <dbReference type="EMBL" id="AKD02218.1"/>
    </source>
</evidence>
<dbReference type="Gene3D" id="3.10.620.30">
    <property type="match status" value="1"/>
</dbReference>
<evidence type="ECO:0000313" key="5">
    <source>
        <dbReference type="Proteomes" id="UP000033109"/>
    </source>
</evidence>
<dbReference type="Pfam" id="PF12969">
    <property type="entry name" value="DUF3857"/>
    <property type="match status" value="1"/>
</dbReference>
<dbReference type="InterPro" id="IPR002931">
    <property type="entry name" value="Transglutaminase-like"/>
</dbReference>
<dbReference type="KEGG" id="pko:PKOR_02570"/>
<dbReference type="RefSeq" id="WP_071843106.1">
    <property type="nucleotide sequence ID" value="NZ_CBCSCY010000007.1"/>
</dbReference>
<dbReference type="EMBL" id="CP009621">
    <property type="protein sequence ID" value="AKD02218.1"/>
    <property type="molecule type" value="Genomic_DNA"/>
</dbReference>
<dbReference type="HOGENOM" id="CLU_027424_1_0_10"/>
<keyword evidence="5" id="KW-1185">Reference proteome</keyword>
<dbReference type="OrthoDB" id="8595007at2"/>
<evidence type="ECO:0000259" key="2">
    <source>
        <dbReference type="Pfam" id="PF01841"/>
    </source>
</evidence>
<keyword evidence="1" id="KW-0732">Signal</keyword>
<dbReference type="STRING" id="400092.PKOR_02570"/>
<dbReference type="SUPFAM" id="SSF54001">
    <property type="entry name" value="Cysteine proteinases"/>
    <property type="match status" value="1"/>
</dbReference>
<dbReference type="Gene3D" id="2.60.120.1130">
    <property type="match status" value="1"/>
</dbReference>
<reference evidence="4 5" key="1">
    <citation type="journal article" date="2015" name="Sci. Rep.">
        <title>Unraveling adaptation of Pontibacter korlensis to radiation and infertility in desert through complete genome and comparative transcriptomic analysis.</title>
        <authorList>
            <person name="Dai J."/>
            <person name="Dai W."/>
            <person name="Qiu C."/>
            <person name="Yang Z."/>
            <person name="Zhang Y."/>
            <person name="Zhou M."/>
            <person name="Zhang L."/>
            <person name="Fang C."/>
            <person name="Gao Q."/>
            <person name="Yang Q."/>
            <person name="Li X."/>
            <person name="Wang Z."/>
            <person name="Wang Z."/>
            <person name="Jia Z."/>
            <person name="Chen X."/>
        </authorList>
    </citation>
    <scope>NUCLEOTIDE SEQUENCE [LARGE SCALE GENOMIC DNA]</scope>
    <source>
        <strain evidence="4 5">X14-1T</strain>
    </source>
</reference>
<protein>
    <submittedName>
        <fullName evidence="4">Uncharacterized protein</fullName>
    </submittedName>
</protein>
<organism evidence="4 5">
    <name type="scientific">Pontibacter korlensis</name>
    <dbReference type="NCBI Taxonomy" id="400092"/>
    <lineage>
        <taxon>Bacteria</taxon>
        <taxon>Pseudomonadati</taxon>
        <taxon>Bacteroidota</taxon>
        <taxon>Cytophagia</taxon>
        <taxon>Cytophagales</taxon>
        <taxon>Hymenobacteraceae</taxon>
        <taxon>Pontibacter</taxon>
    </lineage>
</organism>
<accession>A0A0E3ZBV6</accession>
<feature type="signal peptide" evidence="1">
    <location>
        <begin position="1"/>
        <end position="26"/>
    </location>
</feature>
<feature type="domain" description="DUF3857" evidence="3">
    <location>
        <begin position="57"/>
        <end position="218"/>
    </location>
</feature>
<feature type="chain" id="PRO_5002416580" evidence="1">
    <location>
        <begin position="27"/>
        <end position="639"/>
    </location>
</feature>
<sequence>MLSINRKYKWLCGLLSWLLLAPQLVAAGEVSLGELSKGANAVIRSEETTFIVNSINSGTTRFKTTITILNENGDDHATLYVPYNNKMSKVTSINGTSYDRFGKKIKKLKSSDIKDVSAISSISVYEDSRVKIASLDYNVYPYTVEFEYEVTQSNTMFYPRWYPQSEESLSVEKASLQVQVPLGSKLRYLESNVPRKAQISSNATHEVYQWEVSNLKPVTREPYGPSFRELVPMVLTAPNEFEVDGYKGSMETWKDFGLWINKLNKDRNKLPAETVAKLKQLTANAKTTEEKVRLVYDYMQGKTRYVSIQLGIGSWQPFEASFVDSKGYGDCKALSNYTQAMLEAVGVESYYALINAGEGTPDIKTEFPSSQFNHVILCVPMPQDTLWLECTSQTEAAGYNGSFTGDRHALLITPEGGKLVKTTSYEATDNQQNRSIKVKLDEKGSGLATVSTRYTGIQQETRDQVMNSKKPEDQRKWLYENTTAPPFEISKYSFTQQKDRLPSVTESLELSLRQCATLSGKRMFLTPNLMSRWSHVPNQSEKRLTEVVRVMAYLDVDTVEIEMPAGYSVEYLPGAVQHKSVFGEYSASVKVDGQHVTYMRRMKMNKGRFAPETYAQLIEFYNSIIKSDSEQIVFVKNVQ</sequence>
<dbReference type="PATRIC" id="fig|400092.3.peg.583"/>
<evidence type="ECO:0000259" key="3">
    <source>
        <dbReference type="Pfam" id="PF12969"/>
    </source>
</evidence>
<proteinExistence type="predicted"/>
<dbReference type="Gene3D" id="2.60.40.3140">
    <property type="match status" value="1"/>
</dbReference>
<gene>
    <name evidence="4" type="ORF">PKOR_02570</name>
</gene>
<dbReference type="AlphaFoldDB" id="A0A0E3ZBV6"/>
<dbReference type="InterPro" id="IPR024618">
    <property type="entry name" value="DUF3857"/>
</dbReference>
<name>A0A0E3ZBV6_9BACT</name>